<feature type="transmembrane region" description="Helical" evidence="1">
    <location>
        <begin position="226"/>
        <end position="244"/>
    </location>
</feature>
<feature type="transmembrane region" description="Helical" evidence="1">
    <location>
        <begin position="102"/>
        <end position="123"/>
    </location>
</feature>
<dbReference type="OrthoDB" id="2236373at2"/>
<dbReference type="EMBL" id="SSXO01000006">
    <property type="protein sequence ID" value="TIH98631.1"/>
    <property type="molecule type" value="Genomic_DNA"/>
</dbReference>
<evidence type="ECO:0000313" key="3">
    <source>
        <dbReference type="Proteomes" id="UP000305165"/>
    </source>
</evidence>
<feature type="transmembrane region" description="Helical" evidence="1">
    <location>
        <begin position="198"/>
        <end position="220"/>
    </location>
</feature>
<gene>
    <name evidence="2" type="ORF">FAJ39_09300</name>
</gene>
<protein>
    <submittedName>
        <fullName evidence="2">DUF3169 family protein</fullName>
    </submittedName>
</protein>
<dbReference type="Proteomes" id="UP000305165">
    <property type="component" value="Unassembled WGS sequence"/>
</dbReference>
<feature type="transmembrane region" description="Helical" evidence="1">
    <location>
        <begin position="51"/>
        <end position="71"/>
    </location>
</feature>
<dbReference type="AlphaFoldDB" id="A0A4T2GJ85"/>
<accession>A0A4T2GJ85</accession>
<comment type="caution">
    <text evidence="2">The sequence shown here is derived from an EMBL/GenBank/DDBJ whole genome shotgun (WGS) entry which is preliminary data.</text>
</comment>
<keyword evidence="1" id="KW-0812">Transmembrane</keyword>
<name>A0A4T2GJ85_STRSU</name>
<sequence length="252" mass="28741">MVSNQSDKKKARIRRNSVHFISGILIGAFAGIFRAIREFEQLPAFLTMDNLLTALRCVEVALLIAAAYVVYRFLASQKAFQACSEDNEEEYERLYNLSHRQLGYLSVLVNILASLAVVCLLLGNDIHSDKEGLSFFFSFFEIGMFLVMIGLQFIFVKLNNMVRHYKLSLFATDEDMVDYLNSLDEGERQAYYVNSHQIVFNLNFRILPLLYVLVFAVSAATGQAQVLGYLVVAIVHIYINLLQVKSVQAYYR</sequence>
<reference evidence="2 3" key="1">
    <citation type="submission" date="2019-04" db="EMBL/GenBank/DDBJ databases">
        <title>Genome analysis of Streptococcus suis strain WUSS424.</title>
        <authorList>
            <person name="Chen H."/>
            <person name="Gao X."/>
            <person name="Wu Z."/>
        </authorList>
    </citation>
    <scope>NUCLEOTIDE SEQUENCE [LARGE SCALE GENOMIC DNA]</scope>
    <source>
        <strain evidence="2 3">WUSS424</strain>
    </source>
</reference>
<evidence type="ECO:0000256" key="1">
    <source>
        <dbReference type="SAM" id="Phobius"/>
    </source>
</evidence>
<proteinExistence type="predicted"/>
<feature type="transmembrane region" description="Helical" evidence="1">
    <location>
        <begin position="18"/>
        <end position="36"/>
    </location>
</feature>
<feature type="transmembrane region" description="Helical" evidence="1">
    <location>
        <begin position="135"/>
        <end position="156"/>
    </location>
</feature>
<keyword evidence="1" id="KW-1133">Transmembrane helix</keyword>
<evidence type="ECO:0000313" key="2">
    <source>
        <dbReference type="EMBL" id="TIH98631.1"/>
    </source>
</evidence>
<dbReference type="Pfam" id="PF11368">
    <property type="entry name" value="DUF3169"/>
    <property type="match status" value="1"/>
</dbReference>
<keyword evidence="1" id="KW-0472">Membrane</keyword>
<dbReference type="InterPro" id="IPR021509">
    <property type="entry name" value="DUF3169"/>
</dbReference>
<organism evidence="2 3">
    <name type="scientific">Streptococcus suis</name>
    <dbReference type="NCBI Taxonomy" id="1307"/>
    <lineage>
        <taxon>Bacteria</taxon>
        <taxon>Bacillati</taxon>
        <taxon>Bacillota</taxon>
        <taxon>Bacilli</taxon>
        <taxon>Lactobacillales</taxon>
        <taxon>Streptococcaceae</taxon>
        <taxon>Streptococcus</taxon>
    </lineage>
</organism>